<proteinExistence type="predicted"/>
<dbReference type="AlphaFoldDB" id="A0A9P0PGS2"/>
<evidence type="ECO:0000313" key="1">
    <source>
        <dbReference type="EMBL" id="CAH1982879.1"/>
    </source>
</evidence>
<reference evidence="1" key="1">
    <citation type="submission" date="2022-03" db="EMBL/GenBank/DDBJ databases">
        <authorList>
            <person name="Sayadi A."/>
        </authorList>
    </citation>
    <scope>NUCLEOTIDE SEQUENCE</scope>
</reference>
<evidence type="ECO:0000313" key="2">
    <source>
        <dbReference type="Proteomes" id="UP001152888"/>
    </source>
</evidence>
<dbReference type="Proteomes" id="UP001152888">
    <property type="component" value="Unassembled WGS sequence"/>
</dbReference>
<gene>
    <name evidence="1" type="ORF">ACAOBT_LOCUS15254</name>
</gene>
<protein>
    <recommendedName>
        <fullName evidence="3">KRAB-A domain-containing protein 2-like</fullName>
    </recommendedName>
</protein>
<organism evidence="1 2">
    <name type="scientific">Acanthoscelides obtectus</name>
    <name type="common">Bean weevil</name>
    <name type="synonym">Bruchus obtectus</name>
    <dbReference type="NCBI Taxonomy" id="200917"/>
    <lineage>
        <taxon>Eukaryota</taxon>
        <taxon>Metazoa</taxon>
        <taxon>Ecdysozoa</taxon>
        <taxon>Arthropoda</taxon>
        <taxon>Hexapoda</taxon>
        <taxon>Insecta</taxon>
        <taxon>Pterygota</taxon>
        <taxon>Neoptera</taxon>
        <taxon>Endopterygota</taxon>
        <taxon>Coleoptera</taxon>
        <taxon>Polyphaga</taxon>
        <taxon>Cucujiformia</taxon>
        <taxon>Chrysomeloidea</taxon>
        <taxon>Chrysomelidae</taxon>
        <taxon>Bruchinae</taxon>
        <taxon>Bruchini</taxon>
        <taxon>Acanthoscelides</taxon>
    </lineage>
</organism>
<evidence type="ECO:0008006" key="3">
    <source>
        <dbReference type="Google" id="ProtNLM"/>
    </source>
</evidence>
<dbReference type="OrthoDB" id="6576283at2759"/>
<accession>A0A9P0PGS2</accession>
<sequence>MTALPVDNIKFKFFGKVKKLKGRTNSRLNILFKDEYDVLLSEVRDASSNNGPKTALQYRRLKRFGIVEVGNIEKLVTRNKEQTRKENNEDSNNIVIDIRDVRYVDPVEEMFDILTVCHRSIGHGGRDRMKTEMSKQYSNITQEIISIYFSLCEVCHLKRSKKRIGITVKPIIHKEFNSRAQVDLIDMQSEADGEFKFILVYQDHLTKFLMLHGLKSKKYKYFLYFWSSIDITQVPTT</sequence>
<comment type="caution">
    <text evidence="1">The sequence shown here is derived from an EMBL/GenBank/DDBJ whole genome shotgun (WGS) entry which is preliminary data.</text>
</comment>
<dbReference type="EMBL" id="CAKOFQ010006928">
    <property type="protein sequence ID" value="CAH1982879.1"/>
    <property type="molecule type" value="Genomic_DNA"/>
</dbReference>
<name>A0A9P0PGS2_ACAOB</name>
<keyword evidence="2" id="KW-1185">Reference proteome</keyword>